<dbReference type="PANTHER" id="PTHR30146">
    <property type="entry name" value="LACI-RELATED TRANSCRIPTIONAL REPRESSOR"/>
    <property type="match status" value="1"/>
</dbReference>
<name>A0ABS4ZE14_9ACTN</name>
<gene>
    <name evidence="5" type="ORF">JOF54_003375</name>
</gene>
<accession>A0ABS4ZE14</accession>
<dbReference type="EMBL" id="JAGIOB010000001">
    <property type="protein sequence ID" value="MBP2418453.1"/>
    <property type="molecule type" value="Genomic_DNA"/>
</dbReference>
<keyword evidence="2 5" id="KW-0238">DNA-binding</keyword>
<dbReference type="PANTHER" id="PTHR30146:SF109">
    <property type="entry name" value="HTH-TYPE TRANSCRIPTIONAL REGULATOR GALS"/>
    <property type="match status" value="1"/>
</dbReference>
<dbReference type="CDD" id="cd01574">
    <property type="entry name" value="PBP1_LacI"/>
    <property type="match status" value="1"/>
</dbReference>
<evidence type="ECO:0000313" key="6">
    <source>
        <dbReference type="Proteomes" id="UP000758168"/>
    </source>
</evidence>
<dbReference type="InterPro" id="IPR010982">
    <property type="entry name" value="Lambda_DNA-bd_dom_sf"/>
</dbReference>
<dbReference type="CDD" id="cd01392">
    <property type="entry name" value="HTH_LacI"/>
    <property type="match status" value="1"/>
</dbReference>
<reference evidence="5 6" key="1">
    <citation type="submission" date="2021-03" db="EMBL/GenBank/DDBJ databases">
        <title>Sequencing the genomes of 1000 actinobacteria strains.</title>
        <authorList>
            <person name="Klenk H.-P."/>
        </authorList>
    </citation>
    <scope>NUCLEOTIDE SEQUENCE [LARGE SCALE GENOMIC DNA]</scope>
    <source>
        <strain evidence="5 6">DSM 12936</strain>
    </source>
</reference>
<dbReference type="InterPro" id="IPR028082">
    <property type="entry name" value="Peripla_BP_I"/>
</dbReference>
<dbReference type="GO" id="GO:0003677">
    <property type="term" value="F:DNA binding"/>
    <property type="evidence" value="ECO:0007669"/>
    <property type="project" value="UniProtKB-KW"/>
</dbReference>
<dbReference type="Pfam" id="PF00356">
    <property type="entry name" value="LacI"/>
    <property type="match status" value="1"/>
</dbReference>
<feature type="domain" description="HTH lacI-type" evidence="4">
    <location>
        <begin position="15"/>
        <end position="69"/>
    </location>
</feature>
<dbReference type="Proteomes" id="UP000758168">
    <property type="component" value="Unassembled WGS sequence"/>
</dbReference>
<evidence type="ECO:0000256" key="2">
    <source>
        <dbReference type="ARBA" id="ARBA00023125"/>
    </source>
</evidence>
<dbReference type="Pfam" id="PF13377">
    <property type="entry name" value="Peripla_BP_3"/>
    <property type="match status" value="1"/>
</dbReference>
<dbReference type="PROSITE" id="PS00356">
    <property type="entry name" value="HTH_LACI_1"/>
    <property type="match status" value="1"/>
</dbReference>
<dbReference type="InterPro" id="IPR000843">
    <property type="entry name" value="HTH_LacI"/>
</dbReference>
<evidence type="ECO:0000313" key="5">
    <source>
        <dbReference type="EMBL" id="MBP2418453.1"/>
    </source>
</evidence>
<organism evidence="5 6">
    <name type="scientific">Microlunatus capsulatus</name>
    <dbReference type="NCBI Taxonomy" id="99117"/>
    <lineage>
        <taxon>Bacteria</taxon>
        <taxon>Bacillati</taxon>
        <taxon>Actinomycetota</taxon>
        <taxon>Actinomycetes</taxon>
        <taxon>Propionibacteriales</taxon>
        <taxon>Propionibacteriaceae</taxon>
        <taxon>Microlunatus</taxon>
    </lineage>
</organism>
<dbReference type="Gene3D" id="3.40.50.2300">
    <property type="match status" value="2"/>
</dbReference>
<dbReference type="PROSITE" id="PS50932">
    <property type="entry name" value="HTH_LACI_2"/>
    <property type="match status" value="1"/>
</dbReference>
<keyword evidence="1" id="KW-0805">Transcription regulation</keyword>
<evidence type="ECO:0000259" key="4">
    <source>
        <dbReference type="PROSITE" id="PS50932"/>
    </source>
</evidence>
<comment type="caution">
    <text evidence="5">The sequence shown here is derived from an EMBL/GenBank/DDBJ whole genome shotgun (WGS) entry which is preliminary data.</text>
</comment>
<dbReference type="SUPFAM" id="SSF53822">
    <property type="entry name" value="Periplasmic binding protein-like I"/>
    <property type="match status" value="1"/>
</dbReference>
<dbReference type="SUPFAM" id="SSF47413">
    <property type="entry name" value="lambda repressor-like DNA-binding domains"/>
    <property type="match status" value="1"/>
</dbReference>
<dbReference type="Gene3D" id="1.10.260.40">
    <property type="entry name" value="lambda repressor-like DNA-binding domains"/>
    <property type="match status" value="1"/>
</dbReference>
<evidence type="ECO:0000256" key="3">
    <source>
        <dbReference type="ARBA" id="ARBA00023163"/>
    </source>
</evidence>
<keyword evidence="6" id="KW-1185">Reference proteome</keyword>
<sequence length="353" mass="36452">MSSDDPAAGAAGRAPGMLDVARLAGVSHQTVSRVLNDHPSVRPETRVRVETAIRELGYRRNSAARALATRRSSTVGLLTATSNRSGPVSTLVAVEQASRAAGLWVSVASLSVYDPESVRSALDHFLDQGVDGIIVIAPVEEAVQVASAVALDVPVVIVAPRVEAGSRALAVAVDQRHGARLVVRHLAGLGHTRIAHVAGPVGWLDAIEREGGWREELAALGLDAPDTVRGDWTAASGYAVARDLDPGATAVFASNDQMALGLVRALVEQGRRVPEDVSVAGFDDIETAGFALPPLTTVRQDFAELGLAAVRTLVGRMAGEPAPPATLVQPVLQVRASTGPPPSGPAVDVGGPG</sequence>
<dbReference type="SMART" id="SM00354">
    <property type="entry name" value="HTH_LACI"/>
    <property type="match status" value="1"/>
</dbReference>
<evidence type="ECO:0000256" key="1">
    <source>
        <dbReference type="ARBA" id="ARBA00023015"/>
    </source>
</evidence>
<proteinExistence type="predicted"/>
<dbReference type="InterPro" id="IPR046335">
    <property type="entry name" value="LacI/GalR-like_sensor"/>
</dbReference>
<protein>
    <submittedName>
        <fullName evidence="5">DNA-binding LacI/PurR family transcriptional regulator</fullName>
    </submittedName>
</protein>
<keyword evidence="3" id="KW-0804">Transcription</keyword>
<dbReference type="RefSeq" id="WP_210057953.1">
    <property type="nucleotide sequence ID" value="NZ_BAAAMH010000002.1"/>
</dbReference>